<evidence type="ECO:0000256" key="3">
    <source>
        <dbReference type="ARBA" id="ARBA00022741"/>
    </source>
</evidence>
<dbReference type="PROSITE" id="PS51194">
    <property type="entry name" value="HELICASE_CTER"/>
    <property type="match status" value="1"/>
</dbReference>
<dbReference type="SUPFAM" id="SSF57850">
    <property type="entry name" value="RING/U-box"/>
    <property type="match status" value="1"/>
</dbReference>
<evidence type="ECO:0000256" key="6">
    <source>
        <dbReference type="ARBA" id="ARBA00022806"/>
    </source>
</evidence>
<keyword evidence="7" id="KW-0862">Zinc</keyword>
<evidence type="ECO:0000259" key="12">
    <source>
        <dbReference type="PROSITE" id="PS51192"/>
    </source>
</evidence>
<dbReference type="GO" id="GO:0008270">
    <property type="term" value="F:zinc ion binding"/>
    <property type="evidence" value="ECO:0007669"/>
    <property type="project" value="UniProtKB-KW"/>
</dbReference>
<gene>
    <name evidence="14" type="ORF">BJ085DRAFT_15524</name>
</gene>
<dbReference type="PROSITE" id="PS50089">
    <property type="entry name" value="ZF_RING_2"/>
    <property type="match status" value="1"/>
</dbReference>
<evidence type="ECO:0000256" key="8">
    <source>
        <dbReference type="ARBA" id="ARBA00022840"/>
    </source>
</evidence>
<keyword evidence="6" id="KW-0347">Helicase</keyword>
<evidence type="ECO:0000256" key="10">
    <source>
        <dbReference type="SAM" id="MobiDB-lite"/>
    </source>
</evidence>
<dbReference type="AlphaFoldDB" id="A0A4V1J4J9"/>
<name>A0A4V1J4J9_9FUNG</name>
<dbReference type="SMART" id="SM00487">
    <property type="entry name" value="DEXDc"/>
    <property type="match status" value="1"/>
</dbReference>
<keyword evidence="4 9" id="KW-0863">Zinc-finger</keyword>
<accession>A0A4V1J4J9</accession>
<dbReference type="GO" id="GO:0008094">
    <property type="term" value="F:ATP-dependent activity, acting on DNA"/>
    <property type="evidence" value="ECO:0007669"/>
    <property type="project" value="TreeGrafter"/>
</dbReference>
<dbReference type="PANTHER" id="PTHR45626:SF16">
    <property type="entry name" value="ATP-DEPENDENT HELICASE ULS1"/>
    <property type="match status" value="1"/>
</dbReference>
<keyword evidence="3" id="KW-0547">Nucleotide-binding</keyword>
<dbReference type="GO" id="GO:0004386">
    <property type="term" value="F:helicase activity"/>
    <property type="evidence" value="ECO:0007669"/>
    <property type="project" value="UniProtKB-KW"/>
</dbReference>
<dbReference type="CDD" id="cd18793">
    <property type="entry name" value="SF2_C_SNF"/>
    <property type="match status" value="1"/>
</dbReference>
<keyword evidence="8" id="KW-0067">ATP-binding</keyword>
<evidence type="ECO:0000256" key="5">
    <source>
        <dbReference type="ARBA" id="ARBA00022801"/>
    </source>
</evidence>
<dbReference type="InterPro" id="IPR027417">
    <property type="entry name" value="P-loop_NTPase"/>
</dbReference>
<dbReference type="Proteomes" id="UP000268162">
    <property type="component" value="Unassembled WGS sequence"/>
</dbReference>
<dbReference type="GO" id="GO:0005737">
    <property type="term" value="C:cytoplasm"/>
    <property type="evidence" value="ECO:0007669"/>
    <property type="project" value="TreeGrafter"/>
</dbReference>
<dbReference type="Pfam" id="PF00271">
    <property type="entry name" value="Helicase_C"/>
    <property type="match status" value="1"/>
</dbReference>
<keyword evidence="15" id="KW-1185">Reference proteome</keyword>
<dbReference type="STRING" id="215637.A0A4V1J4J9"/>
<feature type="compositionally biased region" description="Low complexity" evidence="10">
    <location>
        <begin position="172"/>
        <end position="200"/>
    </location>
</feature>
<feature type="region of interest" description="Disordered" evidence="10">
    <location>
        <begin position="155"/>
        <end position="203"/>
    </location>
</feature>
<evidence type="ECO:0000256" key="9">
    <source>
        <dbReference type="PROSITE-ProRule" id="PRU00175"/>
    </source>
</evidence>
<keyword evidence="2" id="KW-0479">Metal-binding</keyword>
<evidence type="ECO:0000256" key="7">
    <source>
        <dbReference type="ARBA" id="ARBA00022833"/>
    </source>
</evidence>
<dbReference type="GO" id="GO:0016787">
    <property type="term" value="F:hydrolase activity"/>
    <property type="evidence" value="ECO:0007669"/>
    <property type="project" value="UniProtKB-KW"/>
</dbReference>
<dbReference type="SUPFAM" id="SSF52540">
    <property type="entry name" value="P-loop containing nucleoside triphosphate hydrolases"/>
    <property type="match status" value="2"/>
</dbReference>
<dbReference type="CDD" id="cd18008">
    <property type="entry name" value="DEXDc_SHPRH-like"/>
    <property type="match status" value="1"/>
</dbReference>
<comment type="similarity">
    <text evidence="1">Belongs to the SNF2/RAD54 helicase family.</text>
</comment>
<dbReference type="InterPro" id="IPR013083">
    <property type="entry name" value="Znf_RING/FYVE/PHD"/>
</dbReference>
<dbReference type="Gene3D" id="3.40.50.300">
    <property type="entry name" value="P-loop containing nucleotide triphosphate hydrolases"/>
    <property type="match status" value="1"/>
</dbReference>
<dbReference type="EMBL" id="ML002779">
    <property type="protein sequence ID" value="RKP35819.1"/>
    <property type="molecule type" value="Genomic_DNA"/>
</dbReference>
<dbReference type="Gene3D" id="3.40.50.10810">
    <property type="entry name" value="Tandem AAA-ATPase domain"/>
    <property type="match status" value="1"/>
</dbReference>
<dbReference type="GO" id="GO:0000724">
    <property type="term" value="P:double-strand break repair via homologous recombination"/>
    <property type="evidence" value="ECO:0007669"/>
    <property type="project" value="TreeGrafter"/>
</dbReference>
<reference evidence="15" key="1">
    <citation type="journal article" date="2018" name="Nat. Microbiol.">
        <title>Leveraging single-cell genomics to expand the fungal tree of life.</title>
        <authorList>
            <person name="Ahrendt S.R."/>
            <person name="Quandt C.A."/>
            <person name="Ciobanu D."/>
            <person name="Clum A."/>
            <person name="Salamov A."/>
            <person name="Andreopoulos B."/>
            <person name="Cheng J.F."/>
            <person name="Woyke T."/>
            <person name="Pelin A."/>
            <person name="Henrissat B."/>
            <person name="Reynolds N.K."/>
            <person name="Benny G.L."/>
            <person name="Smith M.E."/>
            <person name="James T.Y."/>
            <person name="Grigoriev I.V."/>
        </authorList>
    </citation>
    <scope>NUCLEOTIDE SEQUENCE [LARGE SCALE GENOMIC DNA]</scope>
    <source>
        <strain evidence="15">RSA 468</strain>
    </source>
</reference>
<dbReference type="InterPro" id="IPR038718">
    <property type="entry name" value="SNF2-like_sf"/>
</dbReference>
<dbReference type="InterPro" id="IPR001841">
    <property type="entry name" value="Znf_RING"/>
</dbReference>
<dbReference type="InterPro" id="IPR049730">
    <property type="entry name" value="SNF2/RAD54-like_C"/>
</dbReference>
<dbReference type="PROSITE" id="PS51192">
    <property type="entry name" value="HELICASE_ATP_BIND_1"/>
    <property type="match status" value="1"/>
</dbReference>
<sequence length="752" mass="84045">MWAPSAPNYPFLPSYGSPQTPGPPPVQPYVIYQRDPAGRIIGVVSPGQSTVPISPSPLRLGPGGTVLPGVFLPTNPECHTEDVRKLVGNINFDEPHQQARLDTPKDLSISLLEHQKIGLTWMIKMELSRMKGGILADDMGLGKTVQSMALIVTRRPENPSQSQAEPVSPNGTSSSQTTHSTAATSKTPVSSVPSSPSSTPRPRDYYTTLIVAPLSLVYQWKREIDTKTRNNCLRVYVYHGASRERRPHILTGYDVVVTTYNLLTSESPRETPAPTEPGPLFRIKYWRIILDEAQVIKNRAAKSSIAVAKLQSRYKWCLSGTPIQNSIDELYPPVRFLGIKPYNQWDAFRRDISGPAQSANLTPRAFQRVQALLKAILLRRRKTDQIDGKPILSLPGKTVHEVKENFTTPEAEFYKSVQERSEELFQSMMDANAVMKNYANILVMILRLRQACCHPLLVLDRQHRDHLARLSLEAKSQLDRADLTSILCLLCDDISTNPVILSPCGHIYCEECVETQVNNHIEDSEPACPRCQHRFSLKQAIPVGGGGGSGGGGIQPITHYDDDGTNSTHGLSPSSFIPSSKIIRTLRIIRETRADQPTDKFVVFSQFTQMLLLVSRALAREHIPHFIFDGSVAPMEREDMVKQFYDRPDVPVMLISMKCGSVGLNLCCANHVILLDLWWNPALEDQATDRVHRIGQTKPVTVHRITIPDTIEDRILHLQADKRDIIKRAFGEGDSEKLGRLSYQDLVYLFRG</sequence>
<keyword evidence="5" id="KW-0378">Hydrolase</keyword>
<dbReference type="Gene3D" id="3.30.40.10">
    <property type="entry name" value="Zinc/RING finger domain, C3HC4 (zinc finger)"/>
    <property type="match status" value="1"/>
</dbReference>
<dbReference type="GO" id="GO:0005524">
    <property type="term" value="F:ATP binding"/>
    <property type="evidence" value="ECO:0007669"/>
    <property type="project" value="UniProtKB-KW"/>
</dbReference>
<dbReference type="InterPro" id="IPR000330">
    <property type="entry name" value="SNF2_N"/>
</dbReference>
<feature type="domain" description="Helicase ATP-binding" evidence="12">
    <location>
        <begin position="124"/>
        <end position="340"/>
    </location>
</feature>
<dbReference type="Pfam" id="PF00176">
    <property type="entry name" value="SNF2-rel_dom"/>
    <property type="match status" value="1"/>
</dbReference>
<dbReference type="InterPro" id="IPR027370">
    <property type="entry name" value="Znf-RING_euk"/>
</dbReference>
<dbReference type="InterPro" id="IPR001650">
    <property type="entry name" value="Helicase_C-like"/>
</dbReference>
<proteinExistence type="inferred from homology"/>
<protein>
    <submittedName>
        <fullName evidence="14">SNF2 family N-terminal domain-containing protein</fullName>
    </submittedName>
</protein>
<dbReference type="PROSITE" id="PS00518">
    <property type="entry name" value="ZF_RING_1"/>
    <property type="match status" value="1"/>
</dbReference>
<feature type="region of interest" description="Disordered" evidence="10">
    <location>
        <begin position="546"/>
        <end position="571"/>
    </location>
</feature>
<dbReference type="SMART" id="SM00490">
    <property type="entry name" value="HELICc"/>
    <property type="match status" value="1"/>
</dbReference>
<evidence type="ECO:0000259" key="13">
    <source>
        <dbReference type="PROSITE" id="PS51194"/>
    </source>
</evidence>
<evidence type="ECO:0000256" key="2">
    <source>
        <dbReference type="ARBA" id="ARBA00022723"/>
    </source>
</evidence>
<dbReference type="GO" id="GO:0005634">
    <property type="term" value="C:nucleus"/>
    <property type="evidence" value="ECO:0007669"/>
    <property type="project" value="TreeGrafter"/>
</dbReference>
<dbReference type="SMART" id="SM00184">
    <property type="entry name" value="RING"/>
    <property type="match status" value="1"/>
</dbReference>
<evidence type="ECO:0000256" key="4">
    <source>
        <dbReference type="ARBA" id="ARBA00022771"/>
    </source>
</evidence>
<organism evidence="14 15">
    <name type="scientific">Dimargaris cristalligena</name>
    <dbReference type="NCBI Taxonomy" id="215637"/>
    <lineage>
        <taxon>Eukaryota</taxon>
        <taxon>Fungi</taxon>
        <taxon>Fungi incertae sedis</taxon>
        <taxon>Zoopagomycota</taxon>
        <taxon>Kickxellomycotina</taxon>
        <taxon>Dimargaritomycetes</taxon>
        <taxon>Dimargaritales</taxon>
        <taxon>Dimargaritaceae</taxon>
        <taxon>Dimargaris</taxon>
    </lineage>
</organism>
<dbReference type="Pfam" id="PF13445">
    <property type="entry name" value="zf-RING_UBOX"/>
    <property type="match status" value="1"/>
</dbReference>
<evidence type="ECO:0000313" key="15">
    <source>
        <dbReference type="Proteomes" id="UP000268162"/>
    </source>
</evidence>
<dbReference type="PANTHER" id="PTHR45626">
    <property type="entry name" value="TRANSCRIPTION TERMINATION FACTOR 2-RELATED"/>
    <property type="match status" value="1"/>
</dbReference>
<feature type="compositionally biased region" description="Polar residues" evidence="10">
    <location>
        <begin position="158"/>
        <end position="171"/>
    </location>
</feature>
<dbReference type="InterPro" id="IPR017907">
    <property type="entry name" value="Znf_RING_CS"/>
</dbReference>
<evidence type="ECO:0000259" key="11">
    <source>
        <dbReference type="PROSITE" id="PS50089"/>
    </source>
</evidence>
<dbReference type="InterPro" id="IPR014001">
    <property type="entry name" value="Helicase_ATP-bd"/>
</dbReference>
<feature type="domain" description="Helicase C-terminal" evidence="13">
    <location>
        <begin position="581"/>
        <end position="742"/>
    </location>
</feature>
<evidence type="ECO:0000313" key="14">
    <source>
        <dbReference type="EMBL" id="RKP35819.1"/>
    </source>
</evidence>
<feature type="domain" description="RING-type" evidence="11">
    <location>
        <begin position="488"/>
        <end position="532"/>
    </location>
</feature>
<dbReference type="InterPro" id="IPR050628">
    <property type="entry name" value="SNF2_RAD54_helicase_TF"/>
</dbReference>
<evidence type="ECO:0000256" key="1">
    <source>
        <dbReference type="ARBA" id="ARBA00007025"/>
    </source>
</evidence>